<keyword evidence="3" id="KW-1003">Cell membrane</keyword>
<dbReference type="NCBIfam" id="TIGR02805">
    <property type="entry name" value="exbB2"/>
    <property type="match status" value="1"/>
</dbReference>
<evidence type="ECO:0000256" key="7">
    <source>
        <dbReference type="ARBA" id="ARBA00023136"/>
    </source>
</evidence>
<dbReference type="GO" id="GO:0055085">
    <property type="term" value="P:transmembrane transport"/>
    <property type="evidence" value="ECO:0007669"/>
    <property type="project" value="InterPro"/>
</dbReference>
<name>A0A2U8FG99_9HELI</name>
<dbReference type="GO" id="GO:0005886">
    <property type="term" value="C:plasma membrane"/>
    <property type="evidence" value="ECO:0007669"/>
    <property type="project" value="UniProtKB-SubCell"/>
</dbReference>
<evidence type="ECO:0000256" key="4">
    <source>
        <dbReference type="ARBA" id="ARBA00022692"/>
    </source>
</evidence>
<evidence type="ECO:0000313" key="11">
    <source>
        <dbReference type="EMBL" id="AWI34545.1"/>
    </source>
</evidence>
<keyword evidence="6 9" id="KW-1133">Transmembrane helix</keyword>
<dbReference type="Pfam" id="PF01618">
    <property type="entry name" value="MotA_ExbB"/>
    <property type="match status" value="1"/>
</dbReference>
<dbReference type="AlphaFoldDB" id="A0A2U8FG99"/>
<accession>A0A2U8FG99</accession>
<sequence length="145" mass="16159">MEFLKESVDYAIFGILGIMGFIALWLSIERVIFFAKIEFEEYPTLESFEDSITKHLTTLYIIYSNAPYVGLLGTVIGIMITFYDMGLSGNIDTKGIMTGLSLALKATALGLAVAIPTLIVYNAFYRKVTLLSNLYKTRNSDVKDS</sequence>
<organism evidence="11 12">
    <name type="scientific">Helicobacter apodemus</name>
    <dbReference type="NCBI Taxonomy" id="135569"/>
    <lineage>
        <taxon>Bacteria</taxon>
        <taxon>Pseudomonadati</taxon>
        <taxon>Campylobacterota</taxon>
        <taxon>Epsilonproteobacteria</taxon>
        <taxon>Campylobacterales</taxon>
        <taxon>Helicobacteraceae</taxon>
        <taxon>Helicobacter</taxon>
    </lineage>
</organism>
<dbReference type="PANTHER" id="PTHR30625">
    <property type="entry name" value="PROTEIN TOLQ"/>
    <property type="match status" value="1"/>
</dbReference>
<evidence type="ECO:0000259" key="10">
    <source>
        <dbReference type="Pfam" id="PF01618"/>
    </source>
</evidence>
<dbReference type="EMBL" id="CP021886">
    <property type="protein sequence ID" value="AWI34545.1"/>
    <property type="molecule type" value="Genomic_DNA"/>
</dbReference>
<dbReference type="GO" id="GO:0017038">
    <property type="term" value="P:protein import"/>
    <property type="evidence" value="ECO:0007669"/>
    <property type="project" value="TreeGrafter"/>
</dbReference>
<evidence type="ECO:0000256" key="1">
    <source>
        <dbReference type="ARBA" id="ARBA00004429"/>
    </source>
</evidence>
<dbReference type="OrthoDB" id="9805133at2"/>
<reference evidence="11 12" key="1">
    <citation type="submission" date="2017-06" db="EMBL/GenBank/DDBJ databases">
        <title>Complete genome of Helicobacter apodemus.</title>
        <authorList>
            <person name="Cho S."/>
        </authorList>
    </citation>
    <scope>NUCLEOTIDE SEQUENCE [LARGE SCALE GENOMIC DNA]</scope>
    <source>
        <strain evidence="12">SNUVETPUB-15-01</strain>
    </source>
</reference>
<keyword evidence="7 9" id="KW-0472">Membrane</keyword>
<keyword evidence="4 9" id="KW-0812">Transmembrane</keyword>
<evidence type="ECO:0000256" key="2">
    <source>
        <dbReference type="ARBA" id="ARBA00022448"/>
    </source>
</evidence>
<dbReference type="Proteomes" id="UP000244890">
    <property type="component" value="Chromosome"/>
</dbReference>
<dbReference type="InterPro" id="IPR002898">
    <property type="entry name" value="MotA_ExbB_proton_chnl"/>
</dbReference>
<evidence type="ECO:0000256" key="5">
    <source>
        <dbReference type="ARBA" id="ARBA00022927"/>
    </source>
</evidence>
<proteinExistence type="inferred from homology"/>
<keyword evidence="5 8" id="KW-0653">Protein transport</keyword>
<dbReference type="KEGG" id="had:CDV25_07025"/>
<dbReference type="InterPro" id="IPR014172">
    <property type="entry name" value="TonB_ExbB_2"/>
</dbReference>
<evidence type="ECO:0000256" key="6">
    <source>
        <dbReference type="ARBA" id="ARBA00022989"/>
    </source>
</evidence>
<comment type="similarity">
    <text evidence="8">Belongs to the exbB/tolQ family.</text>
</comment>
<evidence type="ECO:0000256" key="8">
    <source>
        <dbReference type="RuleBase" id="RU004057"/>
    </source>
</evidence>
<dbReference type="RefSeq" id="WP_108911351.1">
    <property type="nucleotide sequence ID" value="NZ_CP021886.1"/>
</dbReference>
<evidence type="ECO:0000313" key="12">
    <source>
        <dbReference type="Proteomes" id="UP000244890"/>
    </source>
</evidence>
<gene>
    <name evidence="11" type="primary">exbB</name>
    <name evidence="11" type="ORF">CDV25_07025</name>
</gene>
<keyword evidence="2 8" id="KW-0813">Transport</keyword>
<dbReference type="PANTHER" id="PTHR30625:SF15">
    <property type="entry name" value="BIOPOLYMER TRANSPORT PROTEIN EXBB"/>
    <property type="match status" value="1"/>
</dbReference>
<feature type="transmembrane region" description="Helical" evidence="9">
    <location>
        <begin position="56"/>
        <end position="82"/>
    </location>
</feature>
<comment type="subcellular location">
    <subcellularLocation>
        <location evidence="1">Cell inner membrane</location>
        <topology evidence="1">Multi-pass membrane protein</topology>
    </subcellularLocation>
    <subcellularLocation>
        <location evidence="8">Membrane</location>
        <topology evidence="8">Multi-pass membrane protein</topology>
    </subcellularLocation>
</comment>
<feature type="domain" description="MotA/TolQ/ExbB proton channel" evidence="10">
    <location>
        <begin position="45"/>
        <end position="134"/>
    </location>
</feature>
<feature type="transmembrane region" description="Helical" evidence="9">
    <location>
        <begin position="12"/>
        <end position="35"/>
    </location>
</feature>
<evidence type="ECO:0000256" key="3">
    <source>
        <dbReference type="ARBA" id="ARBA00022475"/>
    </source>
</evidence>
<evidence type="ECO:0000256" key="9">
    <source>
        <dbReference type="SAM" id="Phobius"/>
    </source>
</evidence>
<feature type="transmembrane region" description="Helical" evidence="9">
    <location>
        <begin position="102"/>
        <end position="124"/>
    </location>
</feature>
<dbReference type="InterPro" id="IPR050790">
    <property type="entry name" value="ExbB/TolQ_transport"/>
</dbReference>
<protein>
    <submittedName>
        <fullName evidence="11">TonB-system energizer ExbB</fullName>
    </submittedName>
</protein>